<dbReference type="Gene3D" id="1.20.1640.10">
    <property type="entry name" value="Multidrug efflux transporter AcrB transmembrane domain"/>
    <property type="match status" value="2"/>
</dbReference>
<feature type="transmembrane region" description="Helical" evidence="8">
    <location>
        <begin position="618"/>
        <end position="641"/>
    </location>
</feature>
<evidence type="ECO:0000313" key="11">
    <source>
        <dbReference type="Proteomes" id="UP001595912"/>
    </source>
</evidence>
<feature type="transmembrane region" description="Helical" evidence="8">
    <location>
        <begin position="577"/>
        <end position="597"/>
    </location>
</feature>
<protein>
    <submittedName>
        <fullName evidence="10">MMPL family transporter</fullName>
    </submittedName>
</protein>
<dbReference type="PANTHER" id="PTHR33406">
    <property type="entry name" value="MEMBRANE PROTEIN MJ1562-RELATED"/>
    <property type="match status" value="1"/>
</dbReference>
<sequence>MFAKLGTLMDRHRWPVIGVWLAVTVAGAVFGGGLFDRLATTTTNRADSESAIAQQRIDELAPEGSMVIAVIEGKDVYDPGLNASVTKATQEIKGMAGVVEVNDLYNGPGGQIGADNMSTTVRVELDPKLSEDARERLEDKVRARLKLIEAPKVTVGGTKIAERAFGEQSVHDLAIGESVALVALLVVLVLIFGGVIAAGLPLAVALVGVAGSLLLLFGLSYATKVSEYSLNVVTLLGIGLAVDYSLLIVARFREERLLHEPTEALVEAVARSGRAVAISGIAVAATLAGLTVFAEPLLAAVALGGAAVVVLATVAALTLVPALLSLAKERIPAAGAGRFTFKTDLLAKLAAKAQQSPGPVALGVTVGLLVLAAPLLGANFANSDARALPHSNEARQAYDALQAKFNNDHPEDVVVLLQAGPERADVRMFMNQVNSQLNAQVFRQEVRPDVPKGWTVLDLTPKGEVGGPESLDLVRKLRDMPTPFPKWVTGPSAEVVDYQESLARRLPIAALIVLIVTVVVLFMLTGSVVIPLKAVLMNLLTLIATLGVLVVVFQWGWGQLPLFFDSWGGIDLTTPVLLFVFIFGLSMDYEVFLLARIKEEYDQRPDTNRAVLRGITKSGPIVTAAAICIVIVFLGFTVGGLVAVKEIGVGMTVAVIIDVTVVRGLLLPALMTMLDSWNWWAPGFLRSLRVAPVTPAGAAPQRKKVVVPKQPVKAPTAAAPAAGPASPADDLTVEVPAPAGRPPAEELTVEVPASVLTGKSPADVPPSDPPPSGNA</sequence>
<keyword evidence="11" id="KW-1185">Reference proteome</keyword>
<dbReference type="SUPFAM" id="SSF82866">
    <property type="entry name" value="Multidrug efflux transporter AcrB transmembrane domain"/>
    <property type="match status" value="2"/>
</dbReference>
<evidence type="ECO:0000256" key="6">
    <source>
        <dbReference type="ARBA" id="ARBA00023136"/>
    </source>
</evidence>
<comment type="similarity">
    <text evidence="2">Belongs to the resistance-nodulation-cell division (RND) (TC 2.A.6) family. MmpL subfamily.</text>
</comment>
<dbReference type="RefSeq" id="WP_380125934.1">
    <property type="nucleotide sequence ID" value="NZ_JBHSIU010000070.1"/>
</dbReference>
<dbReference type="InterPro" id="IPR004869">
    <property type="entry name" value="MMPL_dom"/>
</dbReference>
<evidence type="ECO:0000256" key="3">
    <source>
        <dbReference type="ARBA" id="ARBA00022475"/>
    </source>
</evidence>
<evidence type="ECO:0000256" key="5">
    <source>
        <dbReference type="ARBA" id="ARBA00022989"/>
    </source>
</evidence>
<evidence type="ECO:0000256" key="2">
    <source>
        <dbReference type="ARBA" id="ARBA00010157"/>
    </source>
</evidence>
<feature type="transmembrane region" description="Helical" evidence="8">
    <location>
        <begin position="228"/>
        <end position="250"/>
    </location>
</feature>
<feature type="transmembrane region" description="Helical" evidence="8">
    <location>
        <begin position="202"/>
        <end position="222"/>
    </location>
</feature>
<keyword evidence="3" id="KW-1003">Cell membrane</keyword>
<gene>
    <name evidence="10" type="ORF">ACFPIJ_46605</name>
</gene>
<feature type="domain" description="SSD" evidence="9">
    <location>
        <begin position="198"/>
        <end position="326"/>
    </location>
</feature>
<feature type="compositionally biased region" description="Pro residues" evidence="7">
    <location>
        <begin position="763"/>
        <end position="775"/>
    </location>
</feature>
<accession>A0ABV9WA07</accession>
<dbReference type="Pfam" id="PF03176">
    <property type="entry name" value="MMPL"/>
    <property type="match status" value="2"/>
</dbReference>
<dbReference type="PANTHER" id="PTHR33406:SF11">
    <property type="entry name" value="MEMBRANE PROTEIN SCO6666-RELATED"/>
    <property type="match status" value="1"/>
</dbReference>
<comment type="subcellular location">
    <subcellularLocation>
        <location evidence="1">Cell membrane</location>
        <topology evidence="1">Multi-pass membrane protein</topology>
    </subcellularLocation>
</comment>
<dbReference type="Proteomes" id="UP001595912">
    <property type="component" value="Unassembled WGS sequence"/>
</dbReference>
<proteinExistence type="inferred from homology"/>
<organism evidence="10 11">
    <name type="scientific">Dactylosporangium cerinum</name>
    <dbReference type="NCBI Taxonomy" id="1434730"/>
    <lineage>
        <taxon>Bacteria</taxon>
        <taxon>Bacillati</taxon>
        <taxon>Actinomycetota</taxon>
        <taxon>Actinomycetes</taxon>
        <taxon>Micromonosporales</taxon>
        <taxon>Micromonosporaceae</taxon>
        <taxon>Dactylosporangium</taxon>
    </lineage>
</organism>
<feature type="transmembrane region" description="Helical" evidence="8">
    <location>
        <begin position="508"/>
        <end position="532"/>
    </location>
</feature>
<dbReference type="EMBL" id="JBHSIU010000070">
    <property type="protein sequence ID" value="MFC5005293.1"/>
    <property type="molecule type" value="Genomic_DNA"/>
</dbReference>
<evidence type="ECO:0000256" key="8">
    <source>
        <dbReference type="SAM" id="Phobius"/>
    </source>
</evidence>
<feature type="region of interest" description="Disordered" evidence="7">
    <location>
        <begin position="715"/>
        <end position="775"/>
    </location>
</feature>
<feature type="transmembrane region" description="Helical" evidence="8">
    <location>
        <begin position="539"/>
        <end position="557"/>
    </location>
</feature>
<name>A0ABV9WA07_9ACTN</name>
<keyword evidence="5 8" id="KW-1133">Transmembrane helix</keyword>
<dbReference type="InterPro" id="IPR000731">
    <property type="entry name" value="SSD"/>
</dbReference>
<feature type="transmembrane region" description="Helical" evidence="8">
    <location>
        <begin position="647"/>
        <end position="666"/>
    </location>
</feature>
<keyword evidence="6 8" id="KW-0472">Membrane</keyword>
<evidence type="ECO:0000256" key="4">
    <source>
        <dbReference type="ARBA" id="ARBA00022692"/>
    </source>
</evidence>
<feature type="domain" description="SSD" evidence="9">
    <location>
        <begin position="510"/>
        <end position="672"/>
    </location>
</feature>
<feature type="transmembrane region" description="Helical" evidence="8">
    <location>
        <begin position="300"/>
        <end position="324"/>
    </location>
</feature>
<evidence type="ECO:0000313" key="10">
    <source>
        <dbReference type="EMBL" id="MFC5005293.1"/>
    </source>
</evidence>
<evidence type="ECO:0000259" key="9">
    <source>
        <dbReference type="PROSITE" id="PS50156"/>
    </source>
</evidence>
<feature type="transmembrane region" description="Helical" evidence="8">
    <location>
        <begin position="275"/>
        <end position="294"/>
    </location>
</feature>
<dbReference type="InterPro" id="IPR050545">
    <property type="entry name" value="Mycobact_MmpL"/>
</dbReference>
<reference evidence="11" key="1">
    <citation type="journal article" date="2019" name="Int. J. Syst. Evol. Microbiol.">
        <title>The Global Catalogue of Microorganisms (GCM) 10K type strain sequencing project: providing services to taxonomists for standard genome sequencing and annotation.</title>
        <authorList>
            <consortium name="The Broad Institute Genomics Platform"/>
            <consortium name="The Broad Institute Genome Sequencing Center for Infectious Disease"/>
            <person name="Wu L."/>
            <person name="Ma J."/>
        </authorList>
    </citation>
    <scope>NUCLEOTIDE SEQUENCE [LARGE SCALE GENOMIC DNA]</scope>
    <source>
        <strain evidence="11">CGMCC 4.7152</strain>
    </source>
</reference>
<evidence type="ECO:0000256" key="1">
    <source>
        <dbReference type="ARBA" id="ARBA00004651"/>
    </source>
</evidence>
<comment type="caution">
    <text evidence="10">The sequence shown here is derived from an EMBL/GenBank/DDBJ whole genome shotgun (WGS) entry which is preliminary data.</text>
</comment>
<keyword evidence="4 8" id="KW-0812">Transmembrane</keyword>
<evidence type="ECO:0000256" key="7">
    <source>
        <dbReference type="SAM" id="MobiDB-lite"/>
    </source>
</evidence>
<feature type="compositionally biased region" description="Low complexity" evidence="7">
    <location>
        <begin position="715"/>
        <end position="728"/>
    </location>
</feature>
<feature type="transmembrane region" description="Helical" evidence="8">
    <location>
        <begin position="173"/>
        <end position="195"/>
    </location>
</feature>
<dbReference type="PROSITE" id="PS50156">
    <property type="entry name" value="SSD"/>
    <property type="match status" value="2"/>
</dbReference>